<evidence type="ECO:0000256" key="10">
    <source>
        <dbReference type="SAM" id="MobiDB-lite"/>
    </source>
</evidence>
<dbReference type="Gene3D" id="6.10.140.1330">
    <property type="match status" value="1"/>
</dbReference>
<evidence type="ECO:0000256" key="4">
    <source>
        <dbReference type="ARBA" id="ARBA00022692"/>
    </source>
</evidence>
<evidence type="ECO:0000256" key="9">
    <source>
        <dbReference type="ARBA" id="ARBA00023201"/>
    </source>
</evidence>
<protein>
    <submittedName>
        <fullName evidence="13">Na+/H+ antiporter</fullName>
    </submittedName>
</protein>
<evidence type="ECO:0000256" key="6">
    <source>
        <dbReference type="ARBA" id="ARBA00023053"/>
    </source>
</evidence>
<dbReference type="PANTHER" id="PTHR10110:SF86">
    <property type="entry name" value="SODIUM_HYDROGEN EXCHANGER 7"/>
    <property type="match status" value="1"/>
</dbReference>
<evidence type="ECO:0000256" key="5">
    <source>
        <dbReference type="ARBA" id="ARBA00022989"/>
    </source>
</evidence>
<reference evidence="13" key="1">
    <citation type="journal article" date="2014" name="Int. J. Syst. Evol. Microbiol.">
        <title>Complete genome sequence of Corynebacterium casei LMG S-19264T (=DSM 44701T), isolated from a smear-ripened cheese.</title>
        <authorList>
            <consortium name="US DOE Joint Genome Institute (JGI-PGF)"/>
            <person name="Walter F."/>
            <person name="Albersmeier A."/>
            <person name="Kalinowski J."/>
            <person name="Ruckert C."/>
        </authorList>
    </citation>
    <scope>NUCLEOTIDE SEQUENCE</scope>
    <source>
        <strain evidence="13">CGMCC 1.12813</strain>
    </source>
</reference>
<feature type="transmembrane region" description="Helical" evidence="11">
    <location>
        <begin position="86"/>
        <end position="109"/>
    </location>
</feature>
<feature type="compositionally biased region" description="Basic residues" evidence="10">
    <location>
        <begin position="531"/>
        <end position="542"/>
    </location>
</feature>
<keyword evidence="7" id="KW-0406">Ion transport</keyword>
<feature type="region of interest" description="Disordered" evidence="10">
    <location>
        <begin position="520"/>
        <end position="542"/>
    </location>
</feature>
<keyword evidence="5 11" id="KW-1133">Transmembrane helix</keyword>
<keyword evidence="4 11" id="KW-0812">Transmembrane</keyword>
<accession>A0A916SFG5</accession>
<dbReference type="GO" id="GO:0015385">
    <property type="term" value="F:sodium:proton antiporter activity"/>
    <property type="evidence" value="ECO:0007669"/>
    <property type="project" value="InterPro"/>
</dbReference>
<evidence type="ECO:0000256" key="3">
    <source>
        <dbReference type="ARBA" id="ARBA00022475"/>
    </source>
</evidence>
<dbReference type="PANTHER" id="PTHR10110">
    <property type="entry name" value="SODIUM/HYDROGEN EXCHANGER"/>
    <property type="match status" value="1"/>
</dbReference>
<feature type="transmembrane region" description="Helical" evidence="11">
    <location>
        <begin position="301"/>
        <end position="332"/>
    </location>
</feature>
<dbReference type="GO" id="GO:0015386">
    <property type="term" value="F:potassium:proton antiporter activity"/>
    <property type="evidence" value="ECO:0007669"/>
    <property type="project" value="TreeGrafter"/>
</dbReference>
<keyword evidence="2" id="KW-0813">Transport</keyword>
<dbReference type="GO" id="GO:0005886">
    <property type="term" value="C:plasma membrane"/>
    <property type="evidence" value="ECO:0007669"/>
    <property type="project" value="UniProtKB-SubCell"/>
</dbReference>
<gene>
    <name evidence="13" type="ORF">GCM10010979_06630</name>
</gene>
<evidence type="ECO:0000259" key="12">
    <source>
        <dbReference type="Pfam" id="PF00999"/>
    </source>
</evidence>
<dbReference type="EMBL" id="BMGB01000001">
    <property type="protein sequence ID" value="GGA94824.1"/>
    <property type="molecule type" value="Genomic_DNA"/>
</dbReference>
<organism evidence="13 14">
    <name type="scientific">Conyzicola nivalis</name>
    <dbReference type="NCBI Taxonomy" id="1477021"/>
    <lineage>
        <taxon>Bacteria</taxon>
        <taxon>Bacillati</taxon>
        <taxon>Actinomycetota</taxon>
        <taxon>Actinomycetes</taxon>
        <taxon>Micrococcales</taxon>
        <taxon>Microbacteriaceae</taxon>
        <taxon>Conyzicola</taxon>
    </lineage>
</organism>
<feature type="transmembrane region" description="Helical" evidence="11">
    <location>
        <begin position="158"/>
        <end position="178"/>
    </location>
</feature>
<keyword evidence="14" id="KW-1185">Reference proteome</keyword>
<dbReference type="Pfam" id="PF00999">
    <property type="entry name" value="Na_H_Exchanger"/>
    <property type="match status" value="1"/>
</dbReference>
<dbReference type="InterPro" id="IPR018422">
    <property type="entry name" value="Cation/H_exchanger_CPA1"/>
</dbReference>
<feature type="domain" description="Cation/H+ exchanger transmembrane" evidence="12">
    <location>
        <begin position="17"/>
        <end position="399"/>
    </location>
</feature>
<feature type="transmembrane region" description="Helical" evidence="11">
    <location>
        <begin position="57"/>
        <end position="79"/>
    </location>
</feature>
<dbReference type="GO" id="GO:0098719">
    <property type="term" value="P:sodium ion import across plasma membrane"/>
    <property type="evidence" value="ECO:0007669"/>
    <property type="project" value="TreeGrafter"/>
</dbReference>
<dbReference type="AlphaFoldDB" id="A0A916SFG5"/>
<sequence>MSPAEAIGWIVAFVLVTITVSGVALRLRWSGPVLLVVVGGIASFIPGLPSVEVDSELVMYGLLPPLLFAAASQTFFADVRARRDSVLILSVGTVAATVVVVGLATALVLPTIGLAAAFAFAAVVAPTDTVAVTAVASRIGLPRRVTTILEGESLLNDAAALVALSSAILAMTQVLTPWSIAGDFALAVVGGTVIGVVVGWVMTQLRFRLATAVLDTSLAFVTPYLAFFGAEAMHGSGVLAVVIAGLYLGYRSPVVQSAEARTAESVNWRTVQFILENAVFLFIGMNLASIVAGAGSAGHRLWQSVLICVVILVALVVARFAFIFAIAVFFRVGPRRFRDQNVRFKNALVISVIGVRGVVTLAAVFLLPAETPNREFLQFLAFVVVVVTLLGSLALPPLIRLLHLPPPDIEQERVEWQTLMAEARAAGLARLEAAVTEADEERVVSQLRGNAALTAESIARHLETPDLDSLLESYARLRRQMIQAEWEATIHARAEGRFTEAAVIAVLRVIDAEEIALRSSAPGLDQPRSAPRQRQRRRPRGA</sequence>
<feature type="transmembrane region" description="Helical" evidence="11">
    <location>
        <begin position="271"/>
        <end position="295"/>
    </location>
</feature>
<keyword evidence="8 11" id="KW-0472">Membrane</keyword>
<comment type="caution">
    <text evidence="13">The sequence shown here is derived from an EMBL/GenBank/DDBJ whole genome shotgun (WGS) entry which is preliminary data.</text>
</comment>
<keyword evidence="9" id="KW-0739">Sodium transport</keyword>
<evidence type="ECO:0000313" key="14">
    <source>
        <dbReference type="Proteomes" id="UP000606922"/>
    </source>
</evidence>
<feature type="transmembrane region" description="Helical" evidence="11">
    <location>
        <begin position="209"/>
        <end position="226"/>
    </location>
</feature>
<evidence type="ECO:0000256" key="8">
    <source>
        <dbReference type="ARBA" id="ARBA00023136"/>
    </source>
</evidence>
<keyword evidence="6" id="KW-0915">Sodium</keyword>
<evidence type="ECO:0000256" key="2">
    <source>
        <dbReference type="ARBA" id="ARBA00022448"/>
    </source>
</evidence>
<feature type="transmembrane region" description="Helical" evidence="11">
    <location>
        <begin position="232"/>
        <end position="250"/>
    </location>
</feature>
<evidence type="ECO:0000256" key="11">
    <source>
        <dbReference type="SAM" id="Phobius"/>
    </source>
</evidence>
<proteinExistence type="predicted"/>
<dbReference type="InterPro" id="IPR006153">
    <property type="entry name" value="Cation/H_exchanger_TM"/>
</dbReference>
<feature type="transmembrane region" description="Helical" evidence="11">
    <location>
        <begin position="344"/>
        <end position="367"/>
    </location>
</feature>
<evidence type="ECO:0000313" key="13">
    <source>
        <dbReference type="EMBL" id="GGA94824.1"/>
    </source>
</evidence>
<feature type="transmembrane region" description="Helical" evidence="11">
    <location>
        <begin position="32"/>
        <end position="51"/>
    </location>
</feature>
<keyword evidence="3" id="KW-1003">Cell membrane</keyword>
<dbReference type="Proteomes" id="UP000606922">
    <property type="component" value="Unassembled WGS sequence"/>
</dbReference>
<reference evidence="13" key="2">
    <citation type="submission" date="2020-09" db="EMBL/GenBank/DDBJ databases">
        <authorList>
            <person name="Sun Q."/>
            <person name="Zhou Y."/>
        </authorList>
    </citation>
    <scope>NUCLEOTIDE SEQUENCE</scope>
    <source>
        <strain evidence="13">CGMCC 1.12813</strain>
    </source>
</reference>
<feature type="transmembrane region" description="Helical" evidence="11">
    <location>
        <begin position="379"/>
        <end position="399"/>
    </location>
</feature>
<comment type="subcellular location">
    <subcellularLocation>
        <location evidence="1">Cell membrane</location>
        <topology evidence="1">Multi-pass membrane protein</topology>
    </subcellularLocation>
</comment>
<dbReference type="GO" id="GO:0051453">
    <property type="term" value="P:regulation of intracellular pH"/>
    <property type="evidence" value="ECO:0007669"/>
    <property type="project" value="TreeGrafter"/>
</dbReference>
<evidence type="ECO:0000256" key="1">
    <source>
        <dbReference type="ARBA" id="ARBA00004651"/>
    </source>
</evidence>
<feature type="transmembrane region" description="Helical" evidence="11">
    <location>
        <begin position="6"/>
        <end position="25"/>
    </location>
</feature>
<name>A0A916SFG5_9MICO</name>
<evidence type="ECO:0000256" key="7">
    <source>
        <dbReference type="ARBA" id="ARBA00023065"/>
    </source>
</evidence>
<feature type="transmembrane region" description="Helical" evidence="11">
    <location>
        <begin position="184"/>
        <end position="202"/>
    </location>
</feature>
<feature type="transmembrane region" description="Helical" evidence="11">
    <location>
        <begin position="115"/>
        <end position="137"/>
    </location>
</feature>